<protein>
    <submittedName>
        <fullName evidence="4">Uncharacterized protein</fullName>
    </submittedName>
</protein>
<comment type="caution">
    <text evidence="4">The sequence shown here is derived from an EMBL/GenBank/DDBJ whole genome shotgun (WGS) entry which is preliminary data.</text>
</comment>
<gene>
    <name evidence="4" type="ORF">NCGR_LOCUS62476</name>
</gene>
<evidence type="ECO:0000256" key="2">
    <source>
        <dbReference type="ARBA" id="ARBA00022840"/>
    </source>
</evidence>
<feature type="region of interest" description="Disordered" evidence="3">
    <location>
        <begin position="18"/>
        <end position="42"/>
    </location>
</feature>
<dbReference type="Proteomes" id="UP000604825">
    <property type="component" value="Unassembled WGS sequence"/>
</dbReference>
<dbReference type="OrthoDB" id="2396at2759"/>
<evidence type="ECO:0000313" key="5">
    <source>
        <dbReference type="Proteomes" id="UP000604825"/>
    </source>
</evidence>
<dbReference type="SUPFAM" id="SSF56112">
    <property type="entry name" value="Protein kinase-like (PK-like)"/>
    <property type="match status" value="1"/>
</dbReference>
<proteinExistence type="predicted"/>
<dbReference type="AlphaFoldDB" id="A0A811SCT4"/>
<dbReference type="Gene3D" id="1.10.510.10">
    <property type="entry name" value="Transferase(Phosphotransferase) domain 1"/>
    <property type="match status" value="1"/>
</dbReference>
<dbReference type="Gene3D" id="3.30.200.20">
    <property type="entry name" value="Phosphorylase Kinase, domain 1"/>
    <property type="match status" value="1"/>
</dbReference>
<evidence type="ECO:0000256" key="3">
    <source>
        <dbReference type="SAM" id="MobiDB-lite"/>
    </source>
</evidence>
<dbReference type="FunFam" id="3.30.200.20:FF:000578">
    <property type="entry name" value="Mitogen-activated protein kinase"/>
    <property type="match status" value="1"/>
</dbReference>
<feature type="compositionally biased region" description="Polar residues" evidence="3">
    <location>
        <begin position="20"/>
        <end position="30"/>
    </location>
</feature>
<feature type="compositionally biased region" description="Basic and acidic residues" evidence="3">
    <location>
        <begin position="289"/>
        <end position="313"/>
    </location>
</feature>
<dbReference type="InterPro" id="IPR011009">
    <property type="entry name" value="Kinase-like_dom_sf"/>
</dbReference>
<dbReference type="GO" id="GO:0005524">
    <property type="term" value="F:ATP binding"/>
    <property type="evidence" value="ECO:0007669"/>
    <property type="project" value="UniProtKB-KW"/>
</dbReference>
<dbReference type="PANTHER" id="PTHR24055">
    <property type="entry name" value="MITOGEN-ACTIVATED PROTEIN KINASE"/>
    <property type="match status" value="1"/>
</dbReference>
<evidence type="ECO:0000313" key="4">
    <source>
        <dbReference type="EMBL" id="CAD6338378.1"/>
    </source>
</evidence>
<dbReference type="EMBL" id="CAJGYO010000019">
    <property type="protein sequence ID" value="CAD6338378.1"/>
    <property type="molecule type" value="Genomic_DNA"/>
</dbReference>
<reference evidence="4" key="1">
    <citation type="submission" date="2020-10" db="EMBL/GenBank/DDBJ databases">
        <authorList>
            <person name="Han B."/>
            <person name="Lu T."/>
            <person name="Zhao Q."/>
            <person name="Huang X."/>
            <person name="Zhao Y."/>
        </authorList>
    </citation>
    <scope>NUCLEOTIDE SEQUENCE</scope>
</reference>
<feature type="compositionally biased region" description="Acidic residues" evidence="3">
    <location>
        <begin position="33"/>
        <end position="42"/>
    </location>
</feature>
<keyword evidence="1" id="KW-0547">Nucleotide-binding</keyword>
<accession>A0A811SCT4</accession>
<dbReference type="InterPro" id="IPR050117">
    <property type="entry name" value="MAPK"/>
</dbReference>
<feature type="region of interest" description="Disordered" evidence="3">
    <location>
        <begin position="273"/>
        <end position="340"/>
    </location>
</feature>
<keyword evidence="2" id="KW-0067">ATP-binding</keyword>
<sequence>MGGGSAIVHGFRRWFHRRNGSTSGSNQSSVAGEGDDGSSDLEVIEDPDLVGLRAIRVSKRKMPLPVESHRKICSYCSCSTVLSSCVVKLQLAIYISAIAGIVPRYTDPEELFSKLPTCVFDDLTSRPGHRASNKIRNEKARRYLSCMRKKYPVPFTHKFRNADPLALRLLERLLAFDPKDRPTAEEALADPYFASLANVEREPSRHPISKLEFEFERRKLAKDDVRELIYREILEYHPQMLEEYMKGGEQISFLYPSGVDRFKRQFAHLEEHYSKGERGSPLQRKHASLPRERVVVSKDGNTEQHINDQERSADSVARTTVSPPRSEDVDMNDVKSTSLSSRSYLKSASISASKCVVVTNKHPEVMLNCLNSTGGK</sequence>
<name>A0A811SCT4_9POAL</name>
<evidence type="ECO:0000256" key="1">
    <source>
        <dbReference type="ARBA" id="ARBA00022741"/>
    </source>
</evidence>
<keyword evidence="5" id="KW-1185">Reference proteome</keyword>
<organism evidence="4 5">
    <name type="scientific">Miscanthus lutarioriparius</name>
    <dbReference type="NCBI Taxonomy" id="422564"/>
    <lineage>
        <taxon>Eukaryota</taxon>
        <taxon>Viridiplantae</taxon>
        <taxon>Streptophyta</taxon>
        <taxon>Embryophyta</taxon>
        <taxon>Tracheophyta</taxon>
        <taxon>Spermatophyta</taxon>
        <taxon>Magnoliopsida</taxon>
        <taxon>Liliopsida</taxon>
        <taxon>Poales</taxon>
        <taxon>Poaceae</taxon>
        <taxon>PACMAD clade</taxon>
        <taxon>Panicoideae</taxon>
        <taxon>Andropogonodae</taxon>
        <taxon>Andropogoneae</taxon>
        <taxon>Saccharinae</taxon>
        <taxon>Miscanthus</taxon>
    </lineage>
</organism>